<proteinExistence type="predicted"/>
<dbReference type="AlphaFoldDB" id="A0A8H7PHZ1"/>
<feature type="domain" description="Centrosomin N-terminal motif 1" evidence="4">
    <location>
        <begin position="114"/>
        <end position="188"/>
    </location>
</feature>
<evidence type="ECO:0000256" key="2">
    <source>
        <dbReference type="ARBA" id="ARBA00022490"/>
    </source>
</evidence>
<sequence>MSSTKPSSGTTNSGSTPRRFQSPSFGSPAGIVIRPTRPQSPALSSSTMTRSSSLYNKAETRRKRVSLTPSSPSLPHRSPITPTASMSTPLQRTNSYHFHADDSADADDHKPTVTMKEFEKIITDLKKENFNLKLRLFHYEEGNTIPSVGTEDHQYLLDELAEQKKLVDDFRVELALAQARIISLEQHLDKPARSIAVQTNMVKHDFDFNENISNHDDSSNSHDSSFPDHRTFFHDFSDRGSPSDDYENDGLAFSRESSISSLGEQQQQQQQQQMTTAATAPLRQQFVTDAQEFGLVRTGADQWDDDINHITRQLNYVQIVTPETKRNKAIGGWLDRIAT</sequence>
<evidence type="ECO:0000313" key="5">
    <source>
        <dbReference type="EMBL" id="KAG2174342.1"/>
    </source>
</evidence>
<dbReference type="EMBL" id="JAEPQZ010000013">
    <property type="protein sequence ID" value="KAG2174342.1"/>
    <property type="molecule type" value="Genomic_DNA"/>
</dbReference>
<protein>
    <recommendedName>
        <fullName evidence="4">Centrosomin N-terminal motif 1 domain-containing protein</fullName>
    </recommendedName>
</protein>
<accession>A0A8H7PHZ1</accession>
<feature type="compositionally biased region" description="Low complexity" evidence="3">
    <location>
        <begin position="44"/>
        <end position="53"/>
    </location>
</feature>
<evidence type="ECO:0000256" key="1">
    <source>
        <dbReference type="ARBA" id="ARBA00004496"/>
    </source>
</evidence>
<dbReference type="GO" id="GO:0005815">
    <property type="term" value="C:microtubule organizing center"/>
    <property type="evidence" value="ECO:0007669"/>
    <property type="project" value="InterPro"/>
</dbReference>
<feature type="compositionally biased region" description="Low complexity" evidence="3">
    <location>
        <begin position="1"/>
        <end position="17"/>
    </location>
</feature>
<dbReference type="GO" id="GO:0005737">
    <property type="term" value="C:cytoplasm"/>
    <property type="evidence" value="ECO:0007669"/>
    <property type="project" value="UniProtKB-SubCell"/>
</dbReference>
<keyword evidence="2" id="KW-0963">Cytoplasm</keyword>
<dbReference type="Proteomes" id="UP000654370">
    <property type="component" value="Unassembled WGS sequence"/>
</dbReference>
<name>A0A8H7PHZ1_MORIS</name>
<organism evidence="5 6">
    <name type="scientific">Mortierella isabellina</name>
    <name type="common">Filamentous fungus</name>
    <name type="synonym">Umbelopsis isabellina</name>
    <dbReference type="NCBI Taxonomy" id="91625"/>
    <lineage>
        <taxon>Eukaryota</taxon>
        <taxon>Fungi</taxon>
        <taxon>Fungi incertae sedis</taxon>
        <taxon>Mucoromycota</taxon>
        <taxon>Mucoromycotina</taxon>
        <taxon>Umbelopsidomycetes</taxon>
        <taxon>Umbelopsidales</taxon>
        <taxon>Umbelopsidaceae</taxon>
        <taxon>Umbelopsis</taxon>
    </lineage>
</organism>
<keyword evidence="6" id="KW-1185">Reference proteome</keyword>
<dbReference type="InterPro" id="IPR012943">
    <property type="entry name" value="Cnn_1N"/>
</dbReference>
<dbReference type="OrthoDB" id="10255000at2759"/>
<feature type="compositionally biased region" description="Polar residues" evidence="3">
    <location>
        <begin position="80"/>
        <end position="89"/>
    </location>
</feature>
<feature type="region of interest" description="Disordered" evidence="3">
    <location>
        <begin position="1"/>
        <end position="89"/>
    </location>
</feature>
<comment type="subcellular location">
    <subcellularLocation>
        <location evidence="1">Cytoplasm</location>
    </subcellularLocation>
</comment>
<gene>
    <name evidence="5" type="ORF">INT43_004365</name>
</gene>
<reference evidence="5" key="1">
    <citation type="submission" date="2020-12" db="EMBL/GenBank/DDBJ databases">
        <title>Metabolic potential, ecology and presence of endohyphal bacteria is reflected in genomic diversity of Mucoromycotina.</title>
        <authorList>
            <person name="Muszewska A."/>
            <person name="Okrasinska A."/>
            <person name="Steczkiewicz K."/>
            <person name="Drgas O."/>
            <person name="Orlowska M."/>
            <person name="Perlinska-Lenart U."/>
            <person name="Aleksandrzak-Piekarczyk T."/>
            <person name="Szatraj K."/>
            <person name="Zielenkiewicz U."/>
            <person name="Pilsyk S."/>
            <person name="Malc E."/>
            <person name="Mieczkowski P."/>
            <person name="Kruszewska J.S."/>
            <person name="Biernat P."/>
            <person name="Pawlowska J."/>
        </authorList>
    </citation>
    <scope>NUCLEOTIDE SEQUENCE</scope>
    <source>
        <strain evidence="5">WA0000067209</strain>
    </source>
</reference>
<evidence type="ECO:0000313" key="6">
    <source>
        <dbReference type="Proteomes" id="UP000654370"/>
    </source>
</evidence>
<dbReference type="Pfam" id="PF07989">
    <property type="entry name" value="Cnn_1N"/>
    <property type="match status" value="1"/>
</dbReference>
<evidence type="ECO:0000259" key="4">
    <source>
        <dbReference type="Pfam" id="PF07989"/>
    </source>
</evidence>
<evidence type="ECO:0000256" key="3">
    <source>
        <dbReference type="SAM" id="MobiDB-lite"/>
    </source>
</evidence>
<comment type="caution">
    <text evidence="5">The sequence shown here is derived from an EMBL/GenBank/DDBJ whole genome shotgun (WGS) entry which is preliminary data.</text>
</comment>